<reference evidence="3" key="2">
    <citation type="submission" date="2013-12" db="EMBL/GenBank/DDBJ databases">
        <title>Evolution of pathogenesis and genome organization in the Tremellales.</title>
        <authorList>
            <person name="Cuomo C."/>
            <person name="Litvintseva A."/>
            <person name="Heitman J."/>
            <person name="Chen Y."/>
            <person name="Sun S."/>
            <person name="Springer D."/>
            <person name="Dromer F."/>
            <person name="Young S."/>
            <person name="Zeng Q."/>
            <person name="Chapman S."/>
            <person name="Gujja S."/>
            <person name="Saif S."/>
            <person name="Birren B."/>
        </authorList>
    </citation>
    <scope>NUCLEOTIDE SEQUENCE [LARGE SCALE GENOMIC DNA]</scope>
    <source>
        <strain evidence="3">BCC8398</strain>
    </source>
</reference>
<evidence type="ECO:0000256" key="1">
    <source>
        <dbReference type="SAM" id="MobiDB-lite"/>
    </source>
</evidence>
<feature type="compositionally biased region" description="Polar residues" evidence="1">
    <location>
        <begin position="111"/>
        <end position="138"/>
    </location>
</feature>
<feature type="compositionally biased region" description="Basic and acidic residues" evidence="1">
    <location>
        <begin position="95"/>
        <end position="108"/>
    </location>
</feature>
<name>A0A1B9H1B1_9TREE</name>
<reference evidence="2 3" key="1">
    <citation type="submission" date="2013-07" db="EMBL/GenBank/DDBJ databases">
        <title>The Genome Sequence of Cryptococcus heveanensis BCC8398.</title>
        <authorList>
            <consortium name="The Broad Institute Genome Sequencing Platform"/>
            <person name="Cuomo C."/>
            <person name="Litvintseva A."/>
            <person name="Chen Y."/>
            <person name="Heitman J."/>
            <person name="Sun S."/>
            <person name="Springer D."/>
            <person name="Dromer F."/>
            <person name="Young S.K."/>
            <person name="Zeng Q."/>
            <person name="Gargeya S."/>
            <person name="Fitzgerald M."/>
            <person name="Abouelleil A."/>
            <person name="Alvarado L."/>
            <person name="Berlin A.M."/>
            <person name="Chapman S.B."/>
            <person name="Dewar J."/>
            <person name="Goldberg J."/>
            <person name="Griggs A."/>
            <person name="Gujja S."/>
            <person name="Hansen M."/>
            <person name="Howarth C."/>
            <person name="Imamovic A."/>
            <person name="Larimer J."/>
            <person name="McCowan C."/>
            <person name="Murphy C."/>
            <person name="Pearson M."/>
            <person name="Priest M."/>
            <person name="Roberts A."/>
            <person name="Saif S."/>
            <person name="Shea T."/>
            <person name="Sykes S."/>
            <person name="Wortman J."/>
            <person name="Nusbaum C."/>
            <person name="Birren B."/>
        </authorList>
    </citation>
    <scope>NUCLEOTIDE SEQUENCE [LARGE SCALE GENOMIC DNA]</scope>
    <source>
        <strain evidence="2 3">BCC8398</strain>
    </source>
</reference>
<feature type="region of interest" description="Disordered" evidence="1">
    <location>
        <begin position="79"/>
        <end position="195"/>
    </location>
</feature>
<dbReference type="EMBL" id="KI669493">
    <property type="protein sequence ID" value="OCF37066.1"/>
    <property type="molecule type" value="Genomic_DNA"/>
</dbReference>
<dbReference type="Proteomes" id="UP000092666">
    <property type="component" value="Unassembled WGS sequence"/>
</dbReference>
<sequence length="195" mass="21059">MTPSDRAHLTAANFAAEPDAMLSSYIQDDPNFLERLSEIKKGTDPEAGGWGRFGDPGGVEASERLLSYIEKHCQTDAQGWTEVDLGPPSSSTEAQKSDSADHDRERMRSMGLSQQESSKNTTRFVSSSDRPSLSPDASSQKESEIERSNSSRGLEIIPASLQPPPSAHVKNGRQCVAGSSPHGVWRARGGNHPVI</sequence>
<accession>A0A1B9H1B1</accession>
<evidence type="ECO:0000313" key="2">
    <source>
        <dbReference type="EMBL" id="OCF37066.1"/>
    </source>
</evidence>
<feature type="compositionally biased region" description="Basic and acidic residues" evidence="1">
    <location>
        <begin position="139"/>
        <end position="149"/>
    </location>
</feature>
<keyword evidence="3" id="KW-1185">Reference proteome</keyword>
<organism evidence="2 3">
    <name type="scientific">Kwoniella heveanensis BCC8398</name>
    <dbReference type="NCBI Taxonomy" id="1296120"/>
    <lineage>
        <taxon>Eukaryota</taxon>
        <taxon>Fungi</taxon>
        <taxon>Dikarya</taxon>
        <taxon>Basidiomycota</taxon>
        <taxon>Agaricomycotina</taxon>
        <taxon>Tremellomycetes</taxon>
        <taxon>Tremellales</taxon>
        <taxon>Cryptococcaceae</taxon>
        <taxon>Kwoniella</taxon>
    </lineage>
</organism>
<dbReference type="AlphaFoldDB" id="A0A1B9H1B1"/>
<gene>
    <name evidence="2" type="ORF">I316_00971</name>
</gene>
<proteinExistence type="predicted"/>
<protein>
    <submittedName>
        <fullName evidence="2">Uncharacterized protein</fullName>
    </submittedName>
</protein>
<evidence type="ECO:0000313" key="3">
    <source>
        <dbReference type="Proteomes" id="UP000092666"/>
    </source>
</evidence>